<evidence type="ECO:0000313" key="7">
    <source>
        <dbReference type="RefSeq" id="XP_020655649.2"/>
    </source>
</evidence>
<dbReference type="InParanoid" id="A0A6J0UBR6"/>
<evidence type="ECO:0000256" key="3">
    <source>
        <dbReference type="PIRSR" id="PIRSR037251-1"/>
    </source>
</evidence>
<dbReference type="RefSeq" id="XP_020655649.2">
    <property type="nucleotide sequence ID" value="XM_020799990.2"/>
</dbReference>
<feature type="active site" evidence="3 4">
    <location>
        <position position="164"/>
    </location>
</feature>
<accession>A0A6J0UBR6</accession>
<dbReference type="InterPro" id="IPR013094">
    <property type="entry name" value="AB_hydrolase_3"/>
</dbReference>
<dbReference type="PANTHER" id="PTHR48081">
    <property type="entry name" value="AB HYDROLASE SUPERFAMILY PROTEIN C4A8.06C"/>
    <property type="match status" value="1"/>
</dbReference>
<dbReference type="SUPFAM" id="SSF53474">
    <property type="entry name" value="alpha/beta-Hydrolases"/>
    <property type="match status" value="1"/>
</dbReference>
<dbReference type="Pfam" id="PF07859">
    <property type="entry name" value="Abhydrolase_3"/>
    <property type="match status" value="2"/>
</dbReference>
<dbReference type="InterPro" id="IPR029058">
    <property type="entry name" value="AB_hydrolase_fold"/>
</dbReference>
<feature type="active site" evidence="3">
    <location>
        <position position="318"/>
    </location>
</feature>
<feature type="domain" description="Alpha/beta hydrolase fold-3" evidence="5">
    <location>
        <begin position="281"/>
        <end position="350"/>
    </location>
</feature>
<feature type="active site" evidence="3">
    <location>
        <position position="348"/>
    </location>
</feature>
<keyword evidence="6" id="KW-1185">Reference proteome</keyword>
<dbReference type="GO" id="GO:0052689">
    <property type="term" value="F:carboxylic ester hydrolase activity"/>
    <property type="evidence" value="ECO:0007669"/>
    <property type="project" value="InterPro"/>
</dbReference>
<dbReference type="InterPro" id="IPR017157">
    <property type="entry name" value="Arylacetamide_deacetylase"/>
</dbReference>
<evidence type="ECO:0000259" key="5">
    <source>
        <dbReference type="Pfam" id="PF07859"/>
    </source>
</evidence>
<dbReference type="GO" id="GO:0016020">
    <property type="term" value="C:membrane"/>
    <property type="evidence" value="ECO:0007669"/>
    <property type="project" value="InterPro"/>
</dbReference>
<dbReference type="KEGG" id="pvt:110082440"/>
<evidence type="ECO:0000256" key="1">
    <source>
        <dbReference type="ARBA" id="ARBA00010515"/>
    </source>
</evidence>
<dbReference type="Proteomes" id="UP001652642">
    <property type="component" value="Chromosome 7"/>
</dbReference>
<dbReference type="AlphaFoldDB" id="A0A6J0UBR6"/>
<dbReference type="PANTHER" id="PTHR48081:SF32">
    <property type="entry name" value="ALPHA_BETA HYDROLASE FOLD-3 DOMAIN-CONTAINING PROTEIN"/>
    <property type="match status" value="1"/>
</dbReference>
<dbReference type="Gene3D" id="3.40.50.1820">
    <property type="entry name" value="alpha/beta hydrolase"/>
    <property type="match status" value="1"/>
</dbReference>
<name>A0A6J0UBR6_9SAUR</name>
<reference evidence="7" key="1">
    <citation type="submission" date="2025-08" db="UniProtKB">
        <authorList>
            <consortium name="RefSeq"/>
        </authorList>
    </citation>
    <scope>IDENTIFICATION</scope>
</reference>
<dbReference type="OrthoDB" id="9033778at2759"/>
<comment type="similarity">
    <text evidence="1">Belongs to the 'GDXG' lipolytic enzyme family.</text>
</comment>
<dbReference type="PIRSF" id="PIRSF037251">
    <property type="entry name" value="Arylacetamide_deacetylase"/>
    <property type="match status" value="1"/>
</dbReference>
<dbReference type="PROSITE" id="PS01174">
    <property type="entry name" value="LIPASE_GDXG_SER"/>
    <property type="match status" value="1"/>
</dbReference>
<dbReference type="GeneID" id="110082440"/>
<evidence type="ECO:0000256" key="4">
    <source>
        <dbReference type="PROSITE-ProRule" id="PRU10038"/>
    </source>
</evidence>
<organism evidence="6 7">
    <name type="scientific">Pogona vitticeps</name>
    <name type="common">central bearded dragon</name>
    <dbReference type="NCBI Taxonomy" id="103695"/>
    <lineage>
        <taxon>Eukaryota</taxon>
        <taxon>Metazoa</taxon>
        <taxon>Chordata</taxon>
        <taxon>Craniata</taxon>
        <taxon>Vertebrata</taxon>
        <taxon>Euteleostomi</taxon>
        <taxon>Lepidosauria</taxon>
        <taxon>Squamata</taxon>
        <taxon>Bifurcata</taxon>
        <taxon>Unidentata</taxon>
        <taxon>Episquamata</taxon>
        <taxon>Toxicofera</taxon>
        <taxon>Iguania</taxon>
        <taxon>Acrodonta</taxon>
        <taxon>Agamidae</taxon>
        <taxon>Amphibolurinae</taxon>
        <taxon>Pogona</taxon>
    </lineage>
</organism>
<feature type="domain" description="Alpha/beta hydrolase fold-3" evidence="5">
    <location>
        <begin position="86"/>
        <end position="229"/>
    </location>
</feature>
<protein>
    <submittedName>
        <fullName evidence="7">Arylacetamide deacetylase-like 4</fullName>
    </submittedName>
</protein>
<evidence type="ECO:0000256" key="2">
    <source>
        <dbReference type="ARBA" id="ARBA00022801"/>
    </source>
</evidence>
<dbReference type="InterPro" id="IPR033140">
    <property type="entry name" value="Lipase_GDXG_put_SER_AS"/>
</dbReference>
<gene>
    <name evidence="7" type="primary">LOC110082440</name>
</gene>
<keyword evidence="2" id="KW-0378">Hydrolase</keyword>
<proteinExistence type="inferred from homology"/>
<dbReference type="InterPro" id="IPR050300">
    <property type="entry name" value="GDXG_lipolytic_enzyme"/>
</dbReference>
<sequence length="378" mass="43622">MSSEYFASNRGSKGYSDMALNSSLLKQSKLLEKLSICQRYKIWRIVLKGMPSRRTSKLTVKDLLFDDVPVRVYWPKTKSDGSRRGLVYFYGGAYMLGSIQAYERTCRYLARESDTVIVCVRYSQAPEHPFPAQYQDCIAATAHFLKNAKEYEVDPNRVSVAGDSSGGAITSAVCQILVTRKDLPRLRSQLLFYPFLQGVDLCLPSYQQNRSIPVMSKKNAVELGLRYLNEKIKDVSDVMRNAHVPEELRVRYKKWISAENIPEEFKVRDYVAVAPAPFSEKLYTMCKLVFDPMISPLLGEDDVIRQLPEAFIFTCEYDVLRDDGLLYKKRLEDNGVPVTWVHDETGFHGILFPIDRYMFEFQKTRSDFQHAIRFLERL</sequence>
<evidence type="ECO:0000313" key="6">
    <source>
        <dbReference type="Proteomes" id="UP001652642"/>
    </source>
</evidence>